<keyword evidence="1" id="KW-0443">Lipid metabolism</keyword>
<dbReference type="Pfam" id="PF01734">
    <property type="entry name" value="Patatin"/>
    <property type="match status" value="1"/>
</dbReference>
<dbReference type="SUPFAM" id="SSF52151">
    <property type="entry name" value="FabD/lysophospholipase-like"/>
    <property type="match status" value="1"/>
</dbReference>
<dbReference type="GO" id="GO:0004623">
    <property type="term" value="F:phospholipase A2 activity"/>
    <property type="evidence" value="ECO:0007669"/>
    <property type="project" value="TreeGrafter"/>
</dbReference>
<organism evidence="3 4">
    <name type="scientific">Vibrio hangzhouensis</name>
    <dbReference type="NCBI Taxonomy" id="462991"/>
    <lineage>
        <taxon>Bacteria</taxon>
        <taxon>Pseudomonadati</taxon>
        <taxon>Pseudomonadota</taxon>
        <taxon>Gammaproteobacteria</taxon>
        <taxon>Vibrionales</taxon>
        <taxon>Vibrionaceae</taxon>
        <taxon>Vibrio</taxon>
    </lineage>
</organism>
<accession>A0A1H5RWF7</accession>
<dbReference type="Gene3D" id="3.40.1090.10">
    <property type="entry name" value="Cytosolic phospholipase A2 catalytic domain"/>
    <property type="match status" value="1"/>
</dbReference>
<evidence type="ECO:0000313" key="4">
    <source>
        <dbReference type="Proteomes" id="UP000236721"/>
    </source>
</evidence>
<dbReference type="GO" id="GO:0046475">
    <property type="term" value="P:glycerophospholipid catabolic process"/>
    <property type="evidence" value="ECO:0007669"/>
    <property type="project" value="TreeGrafter"/>
</dbReference>
<gene>
    <name evidence="3" type="ORF">SAMN04488244_101151</name>
</gene>
<evidence type="ECO:0000313" key="3">
    <source>
        <dbReference type="EMBL" id="SEF42659.1"/>
    </source>
</evidence>
<evidence type="ECO:0000256" key="1">
    <source>
        <dbReference type="ARBA" id="ARBA00023098"/>
    </source>
</evidence>
<sequence>MKKFYIDYWSQKWIDQNHFPEQELACFKDGGTHVARDIGVAFSGGGTRSAACTLGQLKALHDLGLIDRVKYISAVSGGGWAAVPYSYAPNLETYFGRILDPDDVTRSICKNVLPSSFQKAITESPLVKNLVEGGINLRGDESFAYSLGQVFLKPYGLESPSRYFTFNEETMNQALEGFHGTVKPSFHQVREGAPFLILGATLLNEDGLSSDKKYHVEYTSYYSGVRVGHVDDDFWNQDDYFGGGYVTSCGYDCKGPYKTTSAGEQGKMLVKQAPVVGLDFTDERAFSLSDIVASTGAAPQEITSKLGFGALGFPEFNHIPLNVPDGENPVPEEYPHSDGGHLENLGIMPLLARNVSKVVVFVNTKKPFEPDTQNPIKSGINKSLKALFVPIDNLFKLSKFDTNVVFGNGRSELLNIIDQFTRQVEEEASSGEYVAQKALYATTQLTTIENRHYGIKAGHRVEVTWVYNCRSKEWENALGEQELAKTLAKKKRLIGNQDGLEDFPHYGTFFENLRGVVELTPLQTNLLINLSYWVTKKALAELANE</sequence>
<reference evidence="4" key="1">
    <citation type="submission" date="2016-10" db="EMBL/GenBank/DDBJ databases">
        <authorList>
            <person name="Varghese N."/>
            <person name="Submissions S."/>
        </authorList>
    </citation>
    <scope>NUCLEOTIDE SEQUENCE [LARGE SCALE GENOMIC DNA]</scope>
    <source>
        <strain evidence="4">CGMCC 1.7062</strain>
    </source>
</reference>
<dbReference type="PANTHER" id="PTHR10728">
    <property type="entry name" value="CYTOSOLIC PHOSPHOLIPASE A2"/>
    <property type="match status" value="1"/>
</dbReference>
<proteinExistence type="predicted"/>
<dbReference type="EMBL" id="FNVG01000001">
    <property type="protein sequence ID" value="SEF42659.1"/>
    <property type="molecule type" value="Genomic_DNA"/>
</dbReference>
<name>A0A1H5RWF7_9VIBR</name>
<dbReference type="GO" id="GO:0005829">
    <property type="term" value="C:cytosol"/>
    <property type="evidence" value="ECO:0007669"/>
    <property type="project" value="TreeGrafter"/>
</dbReference>
<dbReference type="InterPro" id="IPR016035">
    <property type="entry name" value="Acyl_Trfase/lysoPLipase"/>
</dbReference>
<dbReference type="RefSeq" id="WP_103878402.1">
    <property type="nucleotide sequence ID" value="NZ_FNVG01000001.1"/>
</dbReference>
<dbReference type="InterPro" id="IPR002641">
    <property type="entry name" value="PNPLA_dom"/>
</dbReference>
<keyword evidence="4" id="KW-1185">Reference proteome</keyword>
<dbReference type="AlphaFoldDB" id="A0A1H5RWF7"/>
<evidence type="ECO:0000259" key="2">
    <source>
        <dbReference type="Pfam" id="PF01734"/>
    </source>
</evidence>
<dbReference type="Proteomes" id="UP000236721">
    <property type="component" value="Unassembled WGS sequence"/>
</dbReference>
<feature type="domain" description="PNPLA" evidence="2">
    <location>
        <begin position="41"/>
        <end position="88"/>
    </location>
</feature>
<dbReference type="OrthoDB" id="8480005at2"/>
<protein>
    <submittedName>
        <fullName evidence="3">Patatin-like phospholipase</fullName>
    </submittedName>
</protein>
<dbReference type="PANTHER" id="PTHR10728:SF40">
    <property type="entry name" value="PATATIN FAMILY PROTEIN"/>
    <property type="match status" value="1"/>
</dbReference>